<dbReference type="AlphaFoldDB" id="A0A9E6ZLU9"/>
<reference evidence="2" key="1">
    <citation type="submission" date="2022-03" db="EMBL/GenBank/DDBJ databases">
        <title>Description of Abyssus ytuae gen. nov., sp. nov., a novel member of the family Flavobacteriaceae isolated from the sediment of Mariana Trench.</title>
        <authorList>
            <person name="Zhang J."/>
            <person name="Xu X."/>
        </authorList>
    </citation>
    <scope>NUCLEOTIDE SEQUENCE</scope>
    <source>
        <strain evidence="2">MT3330</strain>
    </source>
</reference>
<accession>A0A9E6ZLU9</accession>
<evidence type="ECO:0000256" key="1">
    <source>
        <dbReference type="SAM" id="Phobius"/>
    </source>
</evidence>
<evidence type="ECO:0000313" key="2">
    <source>
        <dbReference type="EMBL" id="UOB16655.1"/>
    </source>
</evidence>
<dbReference type="RefSeq" id="WP_255841882.1">
    <property type="nucleotide sequence ID" value="NZ_CP094358.1"/>
</dbReference>
<evidence type="ECO:0000313" key="3">
    <source>
        <dbReference type="Proteomes" id="UP000831290"/>
    </source>
</evidence>
<keyword evidence="1" id="KW-0812">Transmembrane</keyword>
<keyword evidence="1" id="KW-1133">Transmembrane helix</keyword>
<feature type="transmembrane region" description="Helical" evidence="1">
    <location>
        <begin position="24"/>
        <end position="57"/>
    </location>
</feature>
<keyword evidence="1" id="KW-0472">Membrane</keyword>
<dbReference type="Proteomes" id="UP000831290">
    <property type="component" value="Chromosome"/>
</dbReference>
<sequence length="92" mass="10755">MRHKIPKELERVPIVLGLELKKVIFIVMAALLFVFLIATNLLLALFFPGLVAVYIYISNKFKKEGELLNYLKYTFNPKIIIFDKTIEELLNR</sequence>
<protein>
    <submittedName>
        <fullName evidence="2">Uncharacterized protein</fullName>
    </submittedName>
</protein>
<dbReference type="KEGG" id="fbm:MQE35_13025"/>
<keyword evidence="3" id="KW-1185">Reference proteome</keyword>
<name>A0A9E6ZLU9_9FLAO</name>
<proteinExistence type="predicted"/>
<dbReference type="EMBL" id="CP094358">
    <property type="protein sequence ID" value="UOB16655.1"/>
    <property type="molecule type" value="Genomic_DNA"/>
</dbReference>
<organism evidence="2 3">
    <name type="scientific">Abyssalbus ytuae</name>
    <dbReference type="NCBI Taxonomy" id="2926907"/>
    <lineage>
        <taxon>Bacteria</taxon>
        <taxon>Pseudomonadati</taxon>
        <taxon>Bacteroidota</taxon>
        <taxon>Flavobacteriia</taxon>
        <taxon>Flavobacteriales</taxon>
        <taxon>Flavobacteriaceae</taxon>
        <taxon>Abyssalbus</taxon>
    </lineage>
</organism>
<gene>
    <name evidence="2" type="ORF">MQE35_13025</name>
</gene>